<dbReference type="HOGENOM" id="CLU_142395_0_0_1"/>
<evidence type="ECO:0000313" key="1">
    <source>
        <dbReference type="EMBL" id="KIJ27864.1"/>
    </source>
</evidence>
<dbReference type="Proteomes" id="UP000054279">
    <property type="component" value="Unassembled WGS sequence"/>
</dbReference>
<dbReference type="OrthoDB" id="3268967at2759"/>
<feature type="non-terminal residue" evidence="1">
    <location>
        <position position="107"/>
    </location>
</feature>
<keyword evidence="2" id="KW-1185">Reference proteome</keyword>
<gene>
    <name evidence="1" type="ORF">M422DRAFT_129914</name>
</gene>
<proteinExistence type="predicted"/>
<accession>A0A0C9U1H1</accession>
<dbReference type="EMBL" id="KN837322">
    <property type="protein sequence ID" value="KIJ27864.1"/>
    <property type="molecule type" value="Genomic_DNA"/>
</dbReference>
<dbReference type="AlphaFoldDB" id="A0A0C9U1H1"/>
<reference evidence="1 2" key="1">
    <citation type="submission" date="2014-06" db="EMBL/GenBank/DDBJ databases">
        <title>Evolutionary Origins and Diversification of the Mycorrhizal Mutualists.</title>
        <authorList>
            <consortium name="DOE Joint Genome Institute"/>
            <consortium name="Mycorrhizal Genomics Consortium"/>
            <person name="Kohler A."/>
            <person name="Kuo A."/>
            <person name="Nagy L.G."/>
            <person name="Floudas D."/>
            <person name="Copeland A."/>
            <person name="Barry K.W."/>
            <person name="Cichocki N."/>
            <person name="Veneault-Fourrey C."/>
            <person name="LaButti K."/>
            <person name="Lindquist E.A."/>
            <person name="Lipzen A."/>
            <person name="Lundell T."/>
            <person name="Morin E."/>
            <person name="Murat C."/>
            <person name="Riley R."/>
            <person name="Ohm R."/>
            <person name="Sun H."/>
            <person name="Tunlid A."/>
            <person name="Henrissat B."/>
            <person name="Grigoriev I.V."/>
            <person name="Hibbett D.S."/>
            <person name="Martin F."/>
        </authorList>
    </citation>
    <scope>NUCLEOTIDE SEQUENCE [LARGE SCALE GENOMIC DNA]</scope>
    <source>
        <strain evidence="1 2">SS14</strain>
    </source>
</reference>
<organism evidence="1 2">
    <name type="scientific">Sphaerobolus stellatus (strain SS14)</name>
    <dbReference type="NCBI Taxonomy" id="990650"/>
    <lineage>
        <taxon>Eukaryota</taxon>
        <taxon>Fungi</taxon>
        <taxon>Dikarya</taxon>
        <taxon>Basidiomycota</taxon>
        <taxon>Agaricomycotina</taxon>
        <taxon>Agaricomycetes</taxon>
        <taxon>Phallomycetidae</taxon>
        <taxon>Geastrales</taxon>
        <taxon>Sphaerobolaceae</taxon>
        <taxon>Sphaerobolus</taxon>
    </lineage>
</organism>
<sequence length="107" mass="12040">MNTVNASTGFSPFQLKTGRSPRIIPPLVDAPITPSDAETTAREIIEHLQLDVMEAQDNLLAAKIRQAYHANEHRGPEDAYQEGDLVMLSTTHRRRTYTRKGKKRVAK</sequence>
<name>A0A0C9U1H1_SPHS4</name>
<protein>
    <submittedName>
        <fullName evidence="1">Uncharacterized protein</fullName>
    </submittedName>
</protein>
<evidence type="ECO:0000313" key="2">
    <source>
        <dbReference type="Proteomes" id="UP000054279"/>
    </source>
</evidence>